<gene>
    <name evidence="1" type="ORF">PanWU01x14_041670</name>
</gene>
<dbReference type="EMBL" id="JXTB01000023">
    <property type="protein sequence ID" value="PON75542.1"/>
    <property type="molecule type" value="Genomic_DNA"/>
</dbReference>
<sequence>MLKPSLIRLEEKLTNLESENHVLSQQAVSMALNKLLSGCSRSILQTGNESGHFGVDVKPTVGIDQDLHSPSLNQRESSEGTDQSLCIIYKCLLQWRSLERTNVFDRNIQTIGHAIERTLKEWCCWNDPSTTSFIISHSVWKMTQGVNLSMINGGMSGGVDTLRQVEAKYPPALLSGSSALHMPPRTSRASLVKGSSRSVSNTEAQRAVIAHCQGIVNSLGNFLNILKANHVPPFLVRKVFIHRCCLSSTFYYSTELATKEWI</sequence>
<accession>A0A2P5DQH0</accession>
<dbReference type="STRING" id="3476.A0A2P5DQH0"/>
<comment type="caution">
    <text evidence="1">The sequence shown here is derived from an EMBL/GenBank/DDBJ whole genome shotgun (WGS) entry which is preliminary data.</text>
</comment>
<evidence type="ECO:0000313" key="1">
    <source>
        <dbReference type="EMBL" id="PON75542.1"/>
    </source>
</evidence>
<name>A0A2P5DQH0_PARAD</name>
<evidence type="ECO:0000313" key="2">
    <source>
        <dbReference type="Proteomes" id="UP000237105"/>
    </source>
</evidence>
<protein>
    <submittedName>
        <fullName evidence="1">Uncharacterized protein</fullName>
    </submittedName>
</protein>
<dbReference type="AlphaFoldDB" id="A0A2P5DQH0"/>
<organism evidence="1 2">
    <name type="scientific">Parasponia andersonii</name>
    <name type="common">Sponia andersonii</name>
    <dbReference type="NCBI Taxonomy" id="3476"/>
    <lineage>
        <taxon>Eukaryota</taxon>
        <taxon>Viridiplantae</taxon>
        <taxon>Streptophyta</taxon>
        <taxon>Embryophyta</taxon>
        <taxon>Tracheophyta</taxon>
        <taxon>Spermatophyta</taxon>
        <taxon>Magnoliopsida</taxon>
        <taxon>eudicotyledons</taxon>
        <taxon>Gunneridae</taxon>
        <taxon>Pentapetalae</taxon>
        <taxon>rosids</taxon>
        <taxon>fabids</taxon>
        <taxon>Rosales</taxon>
        <taxon>Cannabaceae</taxon>
        <taxon>Parasponia</taxon>
    </lineage>
</organism>
<dbReference type="Proteomes" id="UP000237105">
    <property type="component" value="Unassembled WGS sequence"/>
</dbReference>
<keyword evidence="2" id="KW-1185">Reference proteome</keyword>
<proteinExistence type="predicted"/>
<reference evidence="2" key="1">
    <citation type="submission" date="2016-06" db="EMBL/GenBank/DDBJ databases">
        <title>Parallel loss of symbiosis genes in relatives of nitrogen-fixing non-legume Parasponia.</title>
        <authorList>
            <person name="Van Velzen R."/>
            <person name="Holmer R."/>
            <person name="Bu F."/>
            <person name="Rutten L."/>
            <person name="Van Zeijl A."/>
            <person name="Liu W."/>
            <person name="Santuari L."/>
            <person name="Cao Q."/>
            <person name="Sharma T."/>
            <person name="Shen D."/>
            <person name="Roswanjaya Y."/>
            <person name="Wardhani T."/>
            <person name="Kalhor M.S."/>
            <person name="Jansen J."/>
            <person name="Van den Hoogen J."/>
            <person name="Gungor B."/>
            <person name="Hartog M."/>
            <person name="Hontelez J."/>
            <person name="Verver J."/>
            <person name="Yang W.-C."/>
            <person name="Schijlen E."/>
            <person name="Repin R."/>
            <person name="Schilthuizen M."/>
            <person name="Schranz E."/>
            <person name="Heidstra R."/>
            <person name="Miyata K."/>
            <person name="Fedorova E."/>
            <person name="Kohlen W."/>
            <person name="Bisseling T."/>
            <person name="Smit S."/>
            <person name="Geurts R."/>
        </authorList>
    </citation>
    <scope>NUCLEOTIDE SEQUENCE [LARGE SCALE GENOMIC DNA]</scope>
    <source>
        <strain evidence="2">cv. WU1-14</strain>
    </source>
</reference>
<dbReference type="OrthoDB" id="6108017at2759"/>